<organism evidence="6 7">
    <name type="scientific">Candidatus Beckwithbacteria bacterium CG1_02_47_37</name>
    <dbReference type="NCBI Taxonomy" id="1805034"/>
    <lineage>
        <taxon>Bacteria</taxon>
        <taxon>Candidatus Beckwithiibacteriota</taxon>
    </lineage>
</organism>
<dbReference type="GO" id="GO:0006412">
    <property type="term" value="P:translation"/>
    <property type="evidence" value="ECO:0007669"/>
    <property type="project" value="UniProtKB-UniRule"/>
</dbReference>
<comment type="similarity">
    <text evidence="1 5">Belongs to the bacterial ribosomal protein bL34 family.</text>
</comment>
<dbReference type="GO" id="GO:0003735">
    <property type="term" value="F:structural constituent of ribosome"/>
    <property type="evidence" value="ECO:0007669"/>
    <property type="project" value="InterPro"/>
</dbReference>
<dbReference type="GO" id="GO:0005840">
    <property type="term" value="C:ribosome"/>
    <property type="evidence" value="ECO:0007669"/>
    <property type="project" value="UniProtKB-KW"/>
</dbReference>
<dbReference type="STRING" id="1805034.AUJ59_01900"/>
<evidence type="ECO:0000256" key="1">
    <source>
        <dbReference type="ARBA" id="ARBA00010111"/>
    </source>
</evidence>
<dbReference type="FunFam" id="1.10.287.3980:FF:000001">
    <property type="entry name" value="Mitochondrial ribosomal protein L34"/>
    <property type="match status" value="1"/>
</dbReference>
<evidence type="ECO:0000313" key="7">
    <source>
        <dbReference type="Proteomes" id="UP000183144"/>
    </source>
</evidence>
<dbReference type="GO" id="GO:1990904">
    <property type="term" value="C:ribonucleoprotein complex"/>
    <property type="evidence" value="ECO:0007669"/>
    <property type="project" value="UniProtKB-KW"/>
</dbReference>
<keyword evidence="3 5" id="KW-0687">Ribonucleoprotein</keyword>
<dbReference type="HAMAP" id="MF_00391">
    <property type="entry name" value="Ribosomal_bL34"/>
    <property type="match status" value="1"/>
</dbReference>
<dbReference type="PANTHER" id="PTHR14503:SF4">
    <property type="entry name" value="LARGE RIBOSOMAL SUBUNIT PROTEIN BL34M"/>
    <property type="match status" value="1"/>
</dbReference>
<keyword evidence="2 5" id="KW-0689">Ribosomal protein</keyword>
<dbReference type="Pfam" id="PF00468">
    <property type="entry name" value="Ribosomal_L34"/>
    <property type="match status" value="1"/>
</dbReference>
<evidence type="ECO:0000256" key="4">
    <source>
        <dbReference type="ARBA" id="ARBA00035177"/>
    </source>
</evidence>
<dbReference type="NCBIfam" id="TIGR01030">
    <property type="entry name" value="rpmH_bact"/>
    <property type="match status" value="1"/>
</dbReference>
<sequence>MPKRTYQPSKTRRRRKVGFRARLKTKAGRRVLKRRLLKGRKLLAH</sequence>
<accession>A0A1J4RQK0</accession>
<protein>
    <recommendedName>
        <fullName evidence="4 5">Large ribosomal subunit protein bL34</fullName>
    </recommendedName>
</protein>
<dbReference type="PROSITE" id="PS00784">
    <property type="entry name" value="RIBOSOMAL_L34"/>
    <property type="match status" value="1"/>
</dbReference>
<proteinExistence type="inferred from homology"/>
<evidence type="ECO:0000256" key="5">
    <source>
        <dbReference type="HAMAP-Rule" id="MF_00391"/>
    </source>
</evidence>
<gene>
    <name evidence="5" type="primary">rpmH</name>
    <name evidence="6" type="ORF">AUJ59_01900</name>
</gene>
<dbReference type="EMBL" id="MNUI01000035">
    <property type="protein sequence ID" value="OIN89312.1"/>
    <property type="molecule type" value="Genomic_DNA"/>
</dbReference>
<evidence type="ECO:0000256" key="3">
    <source>
        <dbReference type="ARBA" id="ARBA00023274"/>
    </source>
</evidence>
<dbReference type="PANTHER" id="PTHR14503">
    <property type="entry name" value="MITOCHONDRIAL RIBOSOMAL PROTEIN 34 FAMILY MEMBER"/>
    <property type="match status" value="1"/>
</dbReference>
<dbReference type="InterPro" id="IPR020939">
    <property type="entry name" value="Ribosomal_bL34_CS"/>
</dbReference>
<name>A0A1J4RQK0_9BACT</name>
<evidence type="ECO:0000313" key="6">
    <source>
        <dbReference type="EMBL" id="OIN89312.1"/>
    </source>
</evidence>
<dbReference type="AlphaFoldDB" id="A0A1J4RQK0"/>
<dbReference type="InterPro" id="IPR000271">
    <property type="entry name" value="Ribosomal_bL34"/>
</dbReference>
<evidence type="ECO:0000256" key="2">
    <source>
        <dbReference type="ARBA" id="ARBA00022980"/>
    </source>
</evidence>
<comment type="caution">
    <text evidence="6">The sequence shown here is derived from an EMBL/GenBank/DDBJ whole genome shotgun (WGS) entry which is preliminary data.</text>
</comment>
<reference evidence="6 7" key="1">
    <citation type="journal article" date="2016" name="Environ. Microbiol.">
        <title>Genomic resolution of a cold subsurface aquifer community provides metabolic insights for novel microbes adapted to high CO concentrations.</title>
        <authorList>
            <person name="Probst A.J."/>
            <person name="Castelle C.J."/>
            <person name="Singh A."/>
            <person name="Brown C.T."/>
            <person name="Anantharaman K."/>
            <person name="Sharon I."/>
            <person name="Hug L.A."/>
            <person name="Burstein D."/>
            <person name="Emerson J.B."/>
            <person name="Thomas B.C."/>
            <person name="Banfield J.F."/>
        </authorList>
    </citation>
    <scope>NUCLEOTIDE SEQUENCE [LARGE SCALE GENOMIC DNA]</scope>
    <source>
        <strain evidence="6">CG1_02_47_37</strain>
    </source>
</reference>
<dbReference type="Gene3D" id="1.10.287.3980">
    <property type="match status" value="1"/>
</dbReference>
<dbReference type="Proteomes" id="UP000183144">
    <property type="component" value="Unassembled WGS sequence"/>
</dbReference>